<dbReference type="AlphaFoldDB" id="A0A5S9NSV6"/>
<dbReference type="InterPro" id="IPR011044">
    <property type="entry name" value="Quino_amine_DH_bsu"/>
</dbReference>
<dbReference type="EMBL" id="CACSII010000003">
    <property type="protein sequence ID" value="CAA0093693.1"/>
    <property type="molecule type" value="Genomic_DNA"/>
</dbReference>
<gene>
    <name evidence="1" type="ORF">DPBNPPHM_03118</name>
</gene>
<evidence type="ECO:0000313" key="2">
    <source>
        <dbReference type="Proteomes" id="UP000434580"/>
    </source>
</evidence>
<evidence type="ECO:0000313" key="1">
    <source>
        <dbReference type="EMBL" id="CAA0093693.1"/>
    </source>
</evidence>
<dbReference type="OrthoDB" id="1232203at2"/>
<dbReference type="PANTHER" id="PTHR47197">
    <property type="entry name" value="PROTEIN NIRF"/>
    <property type="match status" value="1"/>
</dbReference>
<sequence length="374" mass="41007">MMFTLSQNRLFGRALHITGALILGAIVTTSSASAFNKVPRSPSGSKIAVANRADNTITLVDVAAEREMHIELESGSEPMYAQNPYYSNEIWIGDRGHSRVLVYDALRLRRIAEIPTGEGVFHMWNHGTLRQMWVVNDVDKTMTVISLDTKEVLATVAMPTDLVGAYKPHDITVTATSAIVSLIGPANEQSWLVEFSGSTFQEIDRLQVPGDPHLMYWGFADSDLYVASQAAGKVLKIDPDTLTVEAELSIPGAHGIWANEQEEHLYVGNITSADGSSALYTIDLDTFEIVPGSPVSAALPHPHNLMVSMDDDKLFATHSNAGSEYTTIYDIDENGLPSNGRVVETGATPFGIMLIRDPVVRLRKDKHRRPKSYN</sequence>
<dbReference type="InterPro" id="IPR051200">
    <property type="entry name" value="Host-pathogen_enzymatic-act"/>
</dbReference>
<dbReference type="Gene3D" id="2.130.10.10">
    <property type="entry name" value="YVTN repeat-like/Quinoprotein amine dehydrogenase"/>
    <property type="match status" value="2"/>
</dbReference>
<name>A0A5S9NSV6_9GAMM</name>
<proteinExistence type="predicted"/>
<dbReference type="SUPFAM" id="SSF50969">
    <property type="entry name" value="YVTN repeat-like/Quinoprotein amine dehydrogenase"/>
    <property type="match status" value="1"/>
</dbReference>
<dbReference type="Proteomes" id="UP000434580">
    <property type="component" value="Unassembled WGS sequence"/>
</dbReference>
<dbReference type="PANTHER" id="PTHR47197:SF3">
    <property type="entry name" value="DIHYDRO-HEME D1 DEHYDROGENASE"/>
    <property type="match status" value="1"/>
</dbReference>
<accession>A0A5S9NSV6</accession>
<reference evidence="1 2" key="1">
    <citation type="submission" date="2019-11" db="EMBL/GenBank/DDBJ databases">
        <authorList>
            <person name="Holert J."/>
        </authorList>
    </citation>
    <scope>NUCLEOTIDE SEQUENCE [LARGE SCALE GENOMIC DNA]</scope>
    <source>
        <strain evidence="1">BC5_2</strain>
    </source>
</reference>
<dbReference type="InterPro" id="IPR015943">
    <property type="entry name" value="WD40/YVTN_repeat-like_dom_sf"/>
</dbReference>
<organism evidence="1 2">
    <name type="scientific">BD1-7 clade bacterium</name>
    <dbReference type="NCBI Taxonomy" id="2029982"/>
    <lineage>
        <taxon>Bacteria</taxon>
        <taxon>Pseudomonadati</taxon>
        <taxon>Pseudomonadota</taxon>
        <taxon>Gammaproteobacteria</taxon>
        <taxon>Cellvibrionales</taxon>
        <taxon>Spongiibacteraceae</taxon>
        <taxon>BD1-7 clade</taxon>
    </lineage>
</organism>
<protein>
    <submittedName>
        <fullName evidence="1">Uncharacterized protein</fullName>
    </submittedName>
</protein>